<reference evidence="14 15" key="1">
    <citation type="journal article" date="2019" name="Sci. Rep.">
        <title>A high-quality genome of Eragrostis curvula grass provides insights into Poaceae evolution and supports new strategies to enhance forage quality.</title>
        <authorList>
            <person name="Carballo J."/>
            <person name="Santos B.A.C.M."/>
            <person name="Zappacosta D."/>
            <person name="Garbus I."/>
            <person name="Selva J.P."/>
            <person name="Gallo C.A."/>
            <person name="Diaz A."/>
            <person name="Albertini E."/>
            <person name="Caccamo M."/>
            <person name="Echenique V."/>
        </authorList>
    </citation>
    <scope>NUCLEOTIDE SEQUENCE [LARGE SCALE GENOMIC DNA]</scope>
    <source>
        <strain evidence="15">cv. Victoria</strain>
        <tissue evidence="14">Leaf</tissue>
    </source>
</reference>
<evidence type="ECO:0000256" key="7">
    <source>
        <dbReference type="ARBA" id="ARBA00023170"/>
    </source>
</evidence>
<keyword evidence="6 12" id="KW-0472">Membrane</keyword>
<gene>
    <name evidence="14" type="ORF">EJB05_35245</name>
</gene>
<dbReference type="InterPro" id="IPR001828">
    <property type="entry name" value="ANF_lig-bd_rcpt"/>
</dbReference>
<evidence type="ECO:0000256" key="12">
    <source>
        <dbReference type="SAM" id="Phobius"/>
    </source>
</evidence>
<evidence type="ECO:0000256" key="4">
    <source>
        <dbReference type="ARBA" id="ARBA00022989"/>
    </source>
</evidence>
<keyword evidence="5" id="KW-0406">Ion transport</keyword>
<dbReference type="EMBL" id="RWGY01000029">
    <property type="protein sequence ID" value="TVU19112.1"/>
    <property type="molecule type" value="Genomic_DNA"/>
</dbReference>
<evidence type="ECO:0000256" key="9">
    <source>
        <dbReference type="ARBA" id="ARBA00023286"/>
    </source>
</evidence>
<dbReference type="Gene3D" id="3.40.190.10">
    <property type="entry name" value="Periplasmic binding protein-like II"/>
    <property type="match status" value="1"/>
</dbReference>
<keyword evidence="15" id="KW-1185">Reference proteome</keyword>
<dbReference type="CDD" id="cd13686">
    <property type="entry name" value="GluR_Plant"/>
    <property type="match status" value="1"/>
</dbReference>
<accession>A0A5J9U5V7</accession>
<evidence type="ECO:0000256" key="8">
    <source>
        <dbReference type="ARBA" id="ARBA00023180"/>
    </source>
</evidence>
<dbReference type="Gene3D" id="1.10.287.70">
    <property type="match status" value="1"/>
</dbReference>
<dbReference type="Pfam" id="PF00060">
    <property type="entry name" value="Lig_chan"/>
    <property type="match status" value="1"/>
</dbReference>
<dbReference type="Gene3D" id="3.40.50.2300">
    <property type="match status" value="2"/>
</dbReference>
<comment type="caution">
    <text evidence="14">The sequence shown here is derived from an EMBL/GenBank/DDBJ whole genome shotgun (WGS) entry which is preliminary data.</text>
</comment>
<feature type="transmembrane region" description="Helical" evidence="12">
    <location>
        <begin position="402"/>
        <end position="423"/>
    </location>
</feature>
<feature type="region of interest" description="Disordered" evidence="11">
    <location>
        <begin position="621"/>
        <end position="727"/>
    </location>
</feature>
<dbReference type="SMART" id="SM00079">
    <property type="entry name" value="PBPe"/>
    <property type="match status" value="1"/>
</dbReference>
<dbReference type="GO" id="GO:0015276">
    <property type="term" value="F:ligand-gated monoatomic ion channel activity"/>
    <property type="evidence" value="ECO:0007669"/>
    <property type="project" value="InterPro"/>
</dbReference>
<keyword evidence="9" id="KW-1071">Ligand-gated ion channel</keyword>
<keyword evidence="7" id="KW-0675">Receptor</keyword>
<feature type="transmembrane region" description="Helical" evidence="12">
    <location>
        <begin position="349"/>
        <end position="370"/>
    </location>
</feature>
<evidence type="ECO:0000313" key="14">
    <source>
        <dbReference type="EMBL" id="TVU19112.1"/>
    </source>
</evidence>
<dbReference type="SUPFAM" id="SSF53850">
    <property type="entry name" value="Periplasmic binding protein-like II"/>
    <property type="match status" value="1"/>
</dbReference>
<dbReference type="OrthoDB" id="5984008at2759"/>
<evidence type="ECO:0000256" key="11">
    <source>
        <dbReference type="SAM" id="MobiDB-lite"/>
    </source>
</evidence>
<keyword evidence="2" id="KW-0813">Transport</keyword>
<evidence type="ECO:0000256" key="6">
    <source>
        <dbReference type="ARBA" id="ARBA00023136"/>
    </source>
</evidence>
<dbReference type="Pfam" id="PF01094">
    <property type="entry name" value="ANF_receptor"/>
    <property type="match status" value="1"/>
</dbReference>
<keyword evidence="10" id="KW-0407">Ion channel</keyword>
<keyword evidence="4 12" id="KW-1133">Transmembrane helix</keyword>
<dbReference type="FunFam" id="3.40.50.2300:FF:000188">
    <property type="entry name" value="Glutamate receptor"/>
    <property type="match status" value="1"/>
</dbReference>
<feature type="non-terminal residue" evidence="14">
    <location>
        <position position="1"/>
    </location>
</feature>
<dbReference type="Proteomes" id="UP000324897">
    <property type="component" value="Chromosome 7"/>
</dbReference>
<evidence type="ECO:0000259" key="13">
    <source>
        <dbReference type="SMART" id="SM00079"/>
    </source>
</evidence>
<keyword evidence="8" id="KW-0325">Glycoprotein</keyword>
<dbReference type="AlphaFoldDB" id="A0A5J9U5V7"/>
<dbReference type="GO" id="GO:0016020">
    <property type="term" value="C:membrane"/>
    <property type="evidence" value="ECO:0007669"/>
    <property type="project" value="UniProtKB-SubCell"/>
</dbReference>
<comment type="subcellular location">
    <subcellularLocation>
        <location evidence="1">Membrane</location>
        <topology evidence="1">Multi-pass membrane protein</topology>
    </subcellularLocation>
</comment>
<feature type="domain" description="Ionotropic glutamate receptor C-terminal" evidence="13">
    <location>
        <begin position="231"/>
        <end position="567"/>
    </location>
</feature>
<dbReference type="InterPro" id="IPR028082">
    <property type="entry name" value="Peripla_BP_I"/>
</dbReference>
<protein>
    <recommendedName>
        <fullName evidence="13">Ionotropic glutamate receptor C-terminal domain-containing protein</fullName>
    </recommendedName>
</protein>
<dbReference type="SUPFAM" id="SSF53822">
    <property type="entry name" value="Periplasmic binding protein-like I"/>
    <property type="match status" value="1"/>
</dbReference>
<dbReference type="InterPro" id="IPR015683">
    <property type="entry name" value="Ionotropic_Glu_rcpt"/>
</dbReference>
<proteinExistence type="predicted"/>
<evidence type="ECO:0000256" key="10">
    <source>
        <dbReference type="ARBA" id="ARBA00023303"/>
    </source>
</evidence>
<evidence type="ECO:0000313" key="15">
    <source>
        <dbReference type="Proteomes" id="UP000324897"/>
    </source>
</evidence>
<dbReference type="Gramene" id="TVU19112">
    <property type="protein sequence ID" value="TVU19112"/>
    <property type="gene ID" value="EJB05_35245"/>
</dbReference>
<dbReference type="InterPro" id="IPR001320">
    <property type="entry name" value="Iontro_rcpt_C"/>
</dbReference>
<evidence type="ECO:0000256" key="5">
    <source>
        <dbReference type="ARBA" id="ARBA00023065"/>
    </source>
</evidence>
<feature type="compositionally biased region" description="Basic and acidic residues" evidence="11">
    <location>
        <begin position="649"/>
        <end position="681"/>
    </location>
</feature>
<name>A0A5J9U5V7_9POAL</name>
<organism evidence="14 15">
    <name type="scientific">Eragrostis curvula</name>
    <name type="common">weeping love grass</name>
    <dbReference type="NCBI Taxonomy" id="38414"/>
    <lineage>
        <taxon>Eukaryota</taxon>
        <taxon>Viridiplantae</taxon>
        <taxon>Streptophyta</taxon>
        <taxon>Embryophyta</taxon>
        <taxon>Tracheophyta</taxon>
        <taxon>Spermatophyta</taxon>
        <taxon>Magnoliopsida</taxon>
        <taxon>Liliopsida</taxon>
        <taxon>Poales</taxon>
        <taxon>Poaceae</taxon>
        <taxon>PACMAD clade</taxon>
        <taxon>Chloridoideae</taxon>
        <taxon>Eragrostideae</taxon>
        <taxon>Eragrostidinae</taxon>
        <taxon>Eragrostis</taxon>
    </lineage>
</organism>
<feature type="transmembrane region" description="Helical" evidence="12">
    <location>
        <begin position="591"/>
        <end position="612"/>
    </location>
</feature>
<evidence type="ECO:0000256" key="3">
    <source>
        <dbReference type="ARBA" id="ARBA00022692"/>
    </source>
</evidence>
<sequence length="727" mass="80505">MDGERSFLSAKTDYGRGIVPYLVDALQGIGARVSYRSVISQTTTGDQIISELYKLMTMQTRVFVVHMNLNLASLLFTKAKEVGMMSKGYAWIITDGLSNLIGSMSPSVLEAMDGALGVQFYLPESAELDKFTMRWNRRFETDHPNDPPSKVNLFALWGYDVIWAVARAAENIGADNNASVQNPNGSTSLERLKTSTNGPKLLKAISQYKFRGLSGNFDLSDREMQASTFRIINVVGKQWKDIGLWTARNEILLQLNPVLWPGNSTEIPRGWEIPVRGKKLQVGVHSSGYQEFMRNYDIAIGDITIRYNRSFYVDFTLPYTESGVAMVVPVKTSENKNTWIFAKPLSKGLWGGSIALFVGTGFVVWVLEFLGGNEKLGDSHHERLVIMLFFSLFQQKDKVKGLLSRIVLLVWLLFLLVIITSSYTASLASMLTVQQLQPTVTDVHELIKNKEYVGYHRGSYVGGLLEEIGFDSSKIKAYDSPEDFHDALSSGSKNGGISALVHEVPYIKLFLTKHCKEYIMVGPIYKTAGFVYAFPKGSPLLGDISKAILNITGGDTIIQIEKKWTVDENICQNIGATNDSGSLTFDSFRGLFILTGAVSACSLYIGLAIYLIKRRMGLNNQDGGNQQGGDDPEGGQGQEENGQDQAEVMQHDGGEGGRGLEIDDQHGEALRDIESGDEIREMQPNNRTAQPRWVMGSSSPETAEKRSSLKHRGSGSSNHHRAKTMIY</sequence>
<evidence type="ECO:0000256" key="2">
    <source>
        <dbReference type="ARBA" id="ARBA00022448"/>
    </source>
</evidence>
<evidence type="ECO:0000256" key="1">
    <source>
        <dbReference type="ARBA" id="ARBA00004141"/>
    </source>
</evidence>
<dbReference type="FunFam" id="3.40.190.10:FF:000195">
    <property type="entry name" value="Glutamate receptor 2.7"/>
    <property type="match status" value="1"/>
</dbReference>
<keyword evidence="3 12" id="KW-0812">Transmembrane</keyword>
<dbReference type="PANTHER" id="PTHR18966">
    <property type="entry name" value="IONOTROPIC GLUTAMATE RECEPTOR"/>
    <property type="match status" value="1"/>
</dbReference>
<feature type="compositionally biased region" description="Basic residues" evidence="11">
    <location>
        <begin position="708"/>
        <end position="727"/>
    </location>
</feature>